<evidence type="ECO:0000313" key="1">
    <source>
        <dbReference type="EMBL" id="KAJ8671508.1"/>
    </source>
</evidence>
<dbReference type="EMBL" id="CM056743">
    <property type="protein sequence ID" value="KAJ8671508.1"/>
    <property type="molecule type" value="Genomic_DNA"/>
</dbReference>
<organism evidence="1 2">
    <name type="scientific">Eretmocerus hayati</name>
    <dbReference type="NCBI Taxonomy" id="131215"/>
    <lineage>
        <taxon>Eukaryota</taxon>
        <taxon>Metazoa</taxon>
        <taxon>Ecdysozoa</taxon>
        <taxon>Arthropoda</taxon>
        <taxon>Hexapoda</taxon>
        <taxon>Insecta</taxon>
        <taxon>Pterygota</taxon>
        <taxon>Neoptera</taxon>
        <taxon>Endopterygota</taxon>
        <taxon>Hymenoptera</taxon>
        <taxon>Apocrita</taxon>
        <taxon>Proctotrupomorpha</taxon>
        <taxon>Chalcidoidea</taxon>
        <taxon>Aphelinidae</taxon>
        <taxon>Aphelininae</taxon>
        <taxon>Eretmocerus</taxon>
    </lineage>
</organism>
<keyword evidence="2" id="KW-1185">Reference proteome</keyword>
<name>A0ACC2NL35_9HYME</name>
<reference evidence="1" key="1">
    <citation type="submission" date="2023-04" db="EMBL/GenBank/DDBJ databases">
        <title>A chromosome-level genome assembly of the parasitoid wasp Eretmocerus hayati.</title>
        <authorList>
            <person name="Zhong Y."/>
            <person name="Liu S."/>
            <person name="Liu Y."/>
        </authorList>
    </citation>
    <scope>NUCLEOTIDE SEQUENCE</scope>
    <source>
        <strain evidence="1">ZJU_SS_LIU_2023</strain>
    </source>
</reference>
<proteinExistence type="predicted"/>
<sequence length="145" mass="15760">MYEATSDSAVVSEHFHSSIARALVTIAASLAVNESQRKCVTAVVLRAAASFLTRVVPHSTTEAAVEQLLLFEDRAAAIVRGLSCRELLLSKGQDTPAHNRLLNDPLYPLHHRLNNLRRTHRTAISSPLSEEVSAPANTFTSVFSA</sequence>
<comment type="caution">
    <text evidence="1">The sequence shown here is derived from an EMBL/GenBank/DDBJ whole genome shotgun (WGS) entry which is preliminary data.</text>
</comment>
<dbReference type="Proteomes" id="UP001239111">
    <property type="component" value="Chromosome 3"/>
</dbReference>
<gene>
    <name evidence="1" type="ORF">QAD02_002767</name>
</gene>
<accession>A0ACC2NL35</accession>
<evidence type="ECO:0000313" key="2">
    <source>
        <dbReference type="Proteomes" id="UP001239111"/>
    </source>
</evidence>
<protein>
    <submittedName>
        <fullName evidence="1">Uncharacterized protein</fullName>
    </submittedName>
</protein>